<dbReference type="Pfam" id="PF13686">
    <property type="entry name" value="DrsE_2"/>
    <property type="match status" value="1"/>
</dbReference>
<dbReference type="InterPro" id="IPR032836">
    <property type="entry name" value="DsrE2-like"/>
</dbReference>
<sequence>MTQASNPVPEKKSCTFICSRDTLDGAFPSLVLGLNAVRLGMEATIFYTFMGINVIRKNHQNKCRFIPPGTLGAIPGMAAMATKMMKKKMDEAQIPCLEELLEMAQLEGIKLVACKMTVDMMGLTQDDFIDGVEIQTAEDYLKHAVDCQINMFT</sequence>
<gene>
    <name evidence="1" type="ORF">SAMN02746041_02816</name>
</gene>
<proteinExistence type="predicted"/>
<dbReference type="OrthoDB" id="9802028at2"/>
<dbReference type="RefSeq" id="WP_084058731.1">
    <property type="nucleotide sequence ID" value="NZ_FWXF01000019.1"/>
</dbReference>
<dbReference type="InterPro" id="IPR027396">
    <property type="entry name" value="DsrEFH-like"/>
</dbReference>
<dbReference type="SUPFAM" id="SSF75169">
    <property type="entry name" value="DsrEFH-like"/>
    <property type="match status" value="1"/>
</dbReference>
<protein>
    <submittedName>
        <fullName evidence="1">Peroxiredoxin family protein</fullName>
    </submittedName>
</protein>
<evidence type="ECO:0000313" key="2">
    <source>
        <dbReference type="Proteomes" id="UP000192783"/>
    </source>
</evidence>
<dbReference type="Proteomes" id="UP000192783">
    <property type="component" value="Unassembled WGS sequence"/>
</dbReference>
<reference evidence="1 2" key="1">
    <citation type="submission" date="2017-04" db="EMBL/GenBank/DDBJ databases">
        <authorList>
            <person name="Afonso C.L."/>
            <person name="Miller P.J."/>
            <person name="Scott M.A."/>
            <person name="Spackman E."/>
            <person name="Goraichik I."/>
            <person name="Dimitrov K.M."/>
            <person name="Suarez D.L."/>
            <person name="Swayne D.E."/>
        </authorList>
    </citation>
    <scope>NUCLEOTIDE SEQUENCE [LARGE SCALE GENOMIC DNA]</scope>
    <source>
        <strain evidence="1 2">DSM 13146</strain>
    </source>
</reference>
<dbReference type="STRING" id="1121390.SAMN02746041_02816"/>
<dbReference type="PANTHER" id="PTHR34655:SF2">
    <property type="entry name" value="PEROXIREDOXIN FAMILY PROTEIN"/>
    <property type="match status" value="1"/>
</dbReference>
<evidence type="ECO:0000313" key="1">
    <source>
        <dbReference type="EMBL" id="SMC26928.1"/>
    </source>
</evidence>
<dbReference type="PANTHER" id="PTHR34655">
    <property type="entry name" value="CONSERVED WITHIN P. AEROPHILUM"/>
    <property type="match status" value="1"/>
</dbReference>
<accession>A0A1W1XTU6</accession>
<organism evidence="1 2">
    <name type="scientific">Desulfacinum hydrothermale DSM 13146</name>
    <dbReference type="NCBI Taxonomy" id="1121390"/>
    <lineage>
        <taxon>Bacteria</taxon>
        <taxon>Pseudomonadati</taxon>
        <taxon>Thermodesulfobacteriota</taxon>
        <taxon>Syntrophobacteria</taxon>
        <taxon>Syntrophobacterales</taxon>
        <taxon>Syntrophobacteraceae</taxon>
        <taxon>Desulfacinum</taxon>
    </lineage>
</organism>
<keyword evidence="2" id="KW-1185">Reference proteome</keyword>
<dbReference type="AlphaFoldDB" id="A0A1W1XTU6"/>
<dbReference type="Gene3D" id="3.40.1260.10">
    <property type="entry name" value="DsrEFH-like"/>
    <property type="match status" value="1"/>
</dbReference>
<name>A0A1W1XTU6_9BACT</name>
<dbReference type="EMBL" id="FWXF01000019">
    <property type="protein sequence ID" value="SMC26928.1"/>
    <property type="molecule type" value="Genomic_DNA"/>
</dbReference>